<sequence>MSYLDAFMKEWYAVPALKKMGRDDREAHPNFRIYEVGWLETGGPSSTWDTLEVIGAEFRVMKSGPRKGQLGAIVPGTICKAYIQTSEKK</sequence>
<organism evidence="1 2">
    <name type="scientific">Burkholderia phage Maja</name>
    <dbReference type="NCBI Taxonomy" id="2767571"/>
    <lineage>
        <taxon>Viruses</taxon>
        <taxon>Duplodnaviria</taxon>
        <taxon>Heunggongvirae</taxon>
        <taxon>Uroviricota</taxon>
        <taxon>Caudoviricetes</taxon>
        <taxon>Lindbergviridae</taxon>
        <taxon>Gladiolivirus</taxon>
        <taxon>Gladiolivirus maja</taxon>
    </lineage>
</organism>
<dbReference type="Proteomes" id="UP000593952">
    <property type="component" value="Segment"/>
</dbReference>
<evidence type="ECO:0000313" key="1">
    <source>
        <dbReference type="EMBL" id="QOV06311.1"/>
    </source>
</evidence>
<name>A0A7S6R7A9_9CAUD</name>
<reference evidence="1 2" key="1">
    <citation type="submission" date="2020-07" db="EMBL/GenBank/DDBJ databases">
        <title>Complete genome sequence of Burkholderia gladioli phage Maja.</title>
        <authorList>
            <person name="Yu Z."/>
            <person name="Yao G.W."/>
            <person name="Guadalupe Vizoso-Pinto M."/>
            <person name="Sun L."/>
            <person name="Le T."/>
            <person name="Gonzalez C."/>
            <person name="Young R."/>
            <person name="Liu M."/>
        </authorList>
    </citation>
    <scope>NUCLEOTIDE SEQUENCE [LARGE SCALE GENOMIC DNA]</scope>
</reference>
<protein>
    <submittedName>
        <fullName evidence="1">Uncharacterized protein</fullName>
    </submittedName>
</protein>
<gene>
    <name evidence="1" type="ORF">CPT_Maja_091</name>
</gene>
<proteinExistence type="predicted"/>
<accession>A0A7S6R7A9</accession>
<keyword evidence="2" id="KW-1185">Reference proteome</keyword>
<evidence type="ECO:0000313" key="2">
    <source>
        <dbReference type="Proteomes" id="UP000593952"/>
    </source>
</evidence>
<dbReference type="EMBL" id="MT708549">
    <property type="protein sequence ID" value="QOV06311.1"/>
    <property type="molecule type" value="Genomic_DNA"/>
</dbReference>